<protein>
    <submittedName>
        <fullName evidence="4">Enoyl-CoA hydratase-related protein</fullName>
    </submittedName>
</protein>
<dbReference type="RefSeq" id="WP_380702973.1">
    <property type="nucleotide sequence ID" value="NZ_JBHSAP010000007.1"/>
</dbReference>
<dbReference type="Pfam" id="PF00378">
    <property type="entry name" value="ECH_1"/>
    <property type="match status" value="1"/>
</dbReference>
<evidence type="ECO:0000256" key="1">
    <source>
        <dbReference type="ARBA" id="ARBA00005254"/>
    </source>
</evidence>
<dbReference type="PANTHER" id="PTHR11941:SF54">
    <property type="entry name" value="ENOYL-COA HYDRATASE, MITOCHONDRIAL"/>
    <property type="match status" value="1"/>
</dbReference>
<dbReference type="PANTHER" id="PTHR11941">
    <property type="entry name" value="ENOYL-COA HYDRATASE-RELATED"/>
    <property type="match status" value="1"/>
</dbReference>
<keyword evidence="5" id="KW-1185">Reference proteome</keyword>
<dbReference type="InterPro" id="IPR014748">
    <property type="entry name" value="Enoyl-CoA_hydra_C"/>
</dbReference>
<gene>
    <name evidence="4" type="ORF">ACFOUO_05555</name>
</gene>
<reference evidence="5" key="1">
    <citation type="journal article" date="2019" name="Int. J. Syst. Evol. Microbiol.">
        <title>The Global Catalogue of Microorganisms (GCM) 10K type strain sequencing project: providing services to taxonomists for standard genome sequencing and annotation.</title>
        <authorList>
            <consortium name="The Broad Institute Genomics Platform"/>
            <consortium name="The Broad Institute Genome Sequencing Center for Infectious Disease"/>
            <person name="Wu L."/>
            <person name="Ma J."/>
        </authorList>
    </citation>
    <scope>NUCLEOTIDE SEQUENCE [LARGE SCALE GENOMIC DNA]</scope>
    <source>
        <strain evidence="5">IBRC-M 10813</strain>
    </source>
</reference>
<dbReference type="CDD" id="cd06558">
    <property type="entry name" value="crotonase-like"/>
    <property type="match status" value="1"/>
</dbReference>
<dbReference type="Gene3D" id="1.10.12.10">
    <property type="entry name" value="Lyase 2-enoyl-coa Hydratase, Chain A, domain 2"/>
    <property type="match status" value="1"/>
</dbReference>
<accession>A0ABV8JD86</accession>
<dbReference type="InterPro" id="IPR029045">
    <property type="entry name" value="ClpP/crotonase-like_dom_sf"/>
</dbReference>
<dbReference type="Proteomes" id="UP001595843">
    <property type="component" value="Unassembled WGS sequence"/>
</dbReference>
<evidence type="ECO:0000256" key="2">
    <source>
        <dbReference type="ARBA" id="ARBA00023239"/>
    </source>
</evidence>
<comment type="similarity">
    <text evidence="1 3">Belongs to the enoyl-CoA hydratase/isomerase family.</text>
</comment>
<evidence type="ECO:0000313" key="5">
    <source>
        <dbReference type="Proteomes" id="UP001595843"/>
    </source>
</evidence>
<comment type="caution">
    <text evidence="4">The sequence shown here is derived from an EMBL/GenBank/DDBJ whole genome shotgun (WGS) entry which is preliminary data.</text>
</comment>
<sequence>MDHRFLKVSWDGRVGKIRLHRPEVLNALHTPLVEELAEVLERMDQNPEVRCILITGGDRVFAAGADIGEMADADSVRMLLSDQFAQWERIRRIHKPIVAAVAGYALGGGCELAMACDMIVAAETAHFGQPEINLGVMPGAGGTQRLTRAVGKARAMEMVLTGRPISAGEAWEAGLVNRIVPLENLELEAMKLCREVAAKAPIALRLAKEAVLKAFDTTIADGLDYEQKLFYFLFSTEDQKEGMRAFMEKRRPHFRGE</sequence>
<name>A0ABV8JD86_9BACL</name>
<keyword evidence="2" id="KW-0456">Lyase</keyword>
<dbReference type="InterPro" id="IPR001753">
    <property type="entry name" value="Enoyl-CoA_hydra/iso"/>
</dbReference>
<dbReference type="SUPFAM" id="SSF52096">
    <property type="entry name" value="ClpP/crotonase"/>
    <property type="match status" value="1"/>
</dbReference>
<proteinExistence type="inferred from homology"/>
<dbReference type="PROSITE" id="PS00166">
    <property type="entry name" value="ENOYL_COA_HYDRATASE"/>
    <property type="match status" value="1"/>
</dbReference>
<dbReference type="InterPro" id="IPR018376">
    <property type="entry name" value="Enoyl-CoA_hyd/isom_CS"/>
</dbReference>
<organism evidence="4 5">
    <name type="scientific">Salinithrix halophila</name>
    <dbReference type="NCBI Taxonomy" id="1485204"/>
    <lineage>
        <taxon>Bacteria</taxon>
        <taxon>Bacillati</taxon>
        <taxon>Bacillota</taxon>
        <taxon>Bacilli</taxon>
        <taxon>Bacillales</taxon>
        <taxon>Thermoactinomycetaceae</taxon>
        <taxon>Salinithrix</taxon>
    </lineage>
</organism>
<dbReference type="EMBL" id="JBHSAP010000007">
    <property type="protein sequence ID" value="MFC4076275.1"/>
    <property type="molecule type" value="Genomic_DNA"/>
</dbReference>
<dbReference type="Gene3D" id="3.90.226.10">
    <property type="entry name" value="2-enoyl-CoA Hydratase, Chain A, domain 1"/>
    <property type="match status" value="1"/>
</dbReference>
<evidence type="ECO:0000256" key="3">
    <source>
        <dbReference type="RuleBase" id="RU003707"/>
    </source>
</evidence>
<evidence type="ECO:0000313" key="4">
    <source>
        <dbReference type="EMBL" id="MFC4076275.1"/>
    </source>
</evidence>